<dbReference type="Proteomes" id="UP000251995">
    <property type="component" value="Chromosome"/>
</dbReference>
<dbReference type="EMBL" id="CP025198">
    <property type="protein sequence ID" value="AXE37782.1"/>
    <property type="molecule type" value="Genomic_DNA"/>
</dbReference>
<protein>
    <submittedName>
        <fullName evidence="3">Conjugal transfer protein</fullName>
    </submittedName>
</protein>
<dbReference type="AlphaFoldDB" id="A0A344UR84"/>
<dbReference type="InterPro" id="IPR050921">
    <property type="entry name" value="T4SS_GSP_E_ATPase"/>
</dbReference>
<feature type="domain" description="Bacterial type II secretion system protein E" evidence="2">
    <location>
        <begin position="57"/>
        <end position="332"/>
    </location>
</feature>
<name>A0A344UR84_9ACTN</name>
<dbReference type="CDD" id="cd01130">
    <property type="entry name" value="VirB11-like_ATPase"/>
    <property type="match status" value="1"/>
</dbReference>
<dbReference type="PANTHER" id="PTHR30486">
    <property type="entry name" value="TWITCHING MOTILITY PROTEIN PILT"/>
    <property type="match status" value="1"/>
</dbReference>
<dbReference type="InterPro" id="IPR027417">
    <property type="entry name" value="P-loop_NTPase"/>
</dbReference>
<dbReference type="KEGG" id="acij:JS278_00590"/>
<dbReference type="Pfam" id="PF00437">
    <property type="entry name" value="T2SSE"/>
    <property type="match status" value="1"/>
</dbReference>
<dbReference type="OrthoDB" id="9810761at2"/>
<dbReference type="NCBIfam" id="TIGR03819">
    <property type="entry name" value="heli_sec_ATPase"/>
    <property type="match status" value="1"/>
</dbReference>
<dbReference type="RefSeq" id="WP_114043897.1">
    <property type="nucleotide sequence ID" value="NZ_CP025198.1"/>
</dbReference>
<gene>
    <name evidence="3" type="ORF">JS278_00590</name>
</gene>
<accession>A0A344UR84</accession>
<evidence type="ECO:0000313" key="3">
    <source>
        <dbReference type="EMBL" id="AXE37782.1"/>
    </source>
</evidence>
<reference evidence="3 4" key="1">
    <citation type="submission" date="2017-12" db="EMBL/GenBank/DDBJ databases">
        <title>The whole genome sequence of the Acidipropionibacterium virtanenii sp. nov. type strain JS278.</title>
        <authorList>
            <person name="Laine P."/>
            <person name="Deptula P."/>
            <person name="Varmanen P."/>
            <person name="Auvinen P."/>
        </authorList>
    </citation>
    <scope>NUCLEOTIDE SEQUENCE [LARGE SCALE GENOMIC DNA]</scope>
    <source>
        <strain evidence="3 4">JS278</strain>
    </source>
</reference>
<dbReference type="Gene3D" id="3.40.50.300">
    <property type="entry name" value="P-loop containing nucleotide triphosphate hydrolases"/>
    <property type="match status" value="1"/>
</dbReference>
<organism evidence="3 4">
    <name type="scientific">Acidipropionibacterium virtanenii</name>
    <dbReference type="NCBI Taxonomy" id="2057246"/>
    <lineage>
        <taxon>Bacteria</taxon>
        <taxon>Bacillati</taxon>
        <taxon>Actinomycetota</taxon>
        <taxon>Actinomycetes</taxon>
        <taxon>Propionibacteriales</taxon>
        <taxon>Propionibacteriaceae</taxon>
        <taxon>Acidipropionibacterium</taxon>
    </lineage>
</organism>
<proteinExistence type="inferred from homology"/>
<comment type="similarity">
    <text evidence="1">Belongs to the GSP E family.</text>
</comment>
<dbReference type="SUPFAM" id="SSF52540">
    <property type="entry name" value="P-loop containing nucleoside triphosphate hydrolases"/>
    <property type="match status" value="1"/>
</dbReference>
<sequence>MSDDKLVEDVRSAVAVLAHPWTPMDVAAALVDLGQVASDALVLAVVEELRRTSMGAGRLEPLLGIDGVTDVLVNGPDAVYIDRGRGLETTDVRFTGEEELRSLAVRLAAGVGRRLDDGCPWVDARLPDGTRFHAVLDVLARPGTCLSLRIPARRRLSLDDWVAGGGMTPGCARILTEVLDRRLAFLVTGGTGTGKTTLLSSLLSRLPGDQRVVVVEDSRELTLDHPHWVSLEARAANSEGRGEVSLTQLVRQSLRMRPDRVVLGEVRGAELRDLLMALNTGHEGGCGTVHANGVAEVTARLEALAALGGLSRDAARAQIAAALDVVVHLRRTAVGRMVSQIGVLTGDAERLEVEVALAWGEDGQEQRGPGYRRLAGLIGPEAVADAGSEAAAGGLEASVAEPRRTWDDEPERPAVEDLLVDLPGPAADAVVRRLS</sequence>
<dbReference type="Gene3D" id="3.30.450.380">
    <property type="match status" value="1"/>
</dbReference>
<dbReference type="GO" id="GO:0016887">
    <property type="term" value="F:ATP hydrolysis activity"/>
    <property type="evidence" value="ECO:0007669"/>
    <property type="project" value="InterPro"/>
</dbReference>
<evidence type="ECO:0000256" key="1">
    <source>
        <dbReference type="ARBA" id="ARBA00006611"/>
    </source>
</evidence>
<evidence type="ECO:0000259" key="2">
    <source>
        <dbReference type="Pfam" id="PF00437"/>
    </source>
</evidence>
<dbReference type="InterPro" id="IPR001482">
    <property type="entry name" value="T2SS/T4SS_dom"/>
</dbReference>
<dbReference type="PANTHER" id="PTHR30486:SF6">
    <property type="entry name" value="TYPE IV PILUS RETRACTATION ATPASE PILT"/>
    <property type="match status" value="1"/>
</dbReference>
<keyword evidence="4" id="KW-1185">Reference proteome</keyword>
<evidence type="ECO:0000313" key="4">
    <source>
        <dbReference type="Proteomes" id="UP000251995"/>
    </source>
</evidence>
<dbReference type="InterPro" id="IPR022399">
    <property type="entry name" value="TadA-like_ATPase"/>
</dbReference>